<name>A0ABN4XJD9_9RHOB</name>
<proteinExistence type="inferred from homology"/>
<organism evidence="7 8">
    <name type="scientific">Thioclava nitratireducens</name>
    <dbReference type="NCBI Taxonomy" id="1915078"/>
    <lineage>
        <taxon>Bacteria</taxon>
        <taxon>Pseudomonadati</taxon>
        <taxon>Pseudomonadota</taxon>
        <taxon>Alphaproteobacteria</taxon>
        <taxon>Rhodobacterales</taxon>
        <taxon>Paracoccaceae</taxon>
        <taxon>Thioclava</taxon>
    </lineage>
</organism>
<dbReference type="Pfam" id="PF02852">
    <property type="entry name" value="Pyr_redox_dim"/>
    <property type="match status" value="1"/>
</dbReference>
<geneLocation type="plasmid" evidence="7 8">
    <name>unnamed1</name>
</geneLocation>
<protein>
    <submittedName>
        <fullName evidence="7">Pyridine nucleotide-disulfide oxidoreductase</fullName>
    </submittedName>
</protein>
<dbReference type="Gene3D" id="3.50.50.60">
    <property type="entry name" value="FAD/NAD(P)-binding domain"/>
    <property type="match status" value="2"/>
</dbReference>
<dbReference type="Pfam" id="PF07992">
    <property type="entry name" value="Pyr_redox_2"/>
    <property type="match status" value="1"/>
</dbReference>
<evidence type="ECO:0000259" key="6">
    <source>
        <dbReference type="Pfam" id="PF07992"/>
    </source>
</evidence>
<dbReference type="InterPro" id="IPR023753">
    <property type="entry name" value="FAD/NAD-binding_dom"/>
</dbReference>
<evidence type="ECO:0000256" key="3">
    <source>
        <dbReference type="ARBA" id="ARBA00022630"/>
    </source>
</evidence>
<evidence type="ECO:0000313" key="7">
    <source>
        <dbReference type="EMBL" id="AQS50069.1"/>
    </source>
</evidence>
<dbReference type="PRINTS" id="PR00368">
    <property type="entry name" value="FADPNR"/>
</dbReference>
<keyword evidence="8" id="KW-1185">Reference proteome</keyword>
<evidence type="ECO:0000256" key="4">
    <source>
        <dbReference type="ARBA" id="ARBA00022827"/>
    </source>
</evidence>
<gene>
    <name evidence="7" type="ORF">BMG03_19280</name>
</gene>
<sequence length="448" mass="47384">MIDTLDLIVIGAGMAGINAAKKCSKAGWSVAIVDELPYGGTCALRGCDPKKMLRAGAEAVEAAQRLDGKGVVGEVRIDWPALTKHKESFTDPVPESIEGGLSDAGVLCLRGRARFIAENRIAIDGNGEFAFRHALIATGAKPRPLDFPGAEQLIDSTDFLNLAELPRRIVFVGGGYVSFEFAHIAARAGAQVTILDRGSQQLKMFDPDLVDMLLDRSRLAGIEIVTEAALDRIEGANGKHRVAYQKAGENHIAEADLVVHGAGRVPAIDQLDFTAAGIEIENGGVKVTPWLQSPSNSRVFAAGDAAASPGKPLTPVAVFEGKIAASNMLKDKRTAPDYIGVPSVVFTIPELARVGLLEEEARERGEVDVSFTDTSSWFSQKRLGESHAGAKIIAGDGGQILGAHMFGPDAAEFINIFSLAIKLGLTVKQVKSMPAAYPTGASDIGSMF</sequence>
<evidence type="ECO:0000256" key="1">
    <source>
        <dbReference type="ARBA" id="ARBA00001974"/>
    </source>
</evidence>
<evidence type="ECO:0000313" key="8">
    <source>
        <dbReference type="Proteomes" id="UP000185622"/>
    </source>
</evidence>
<evidence type="ECO:0000259" key="5">
    <source>
        <dbReference type="Pfam" id="PF02852"/>
    </source>
</evidence>
<dbReference type="PIRSF" id="PIRSF000350">
    <property type="entry name" value="Mercury_reductase_MerA"/>
    <property type="match status" value="1"/>
</dbReference>
<dbReference type="PRINTS" id="PR00411">
    <property type="entry name" value="PNDRDTASEI"/>
</dbReference>
<dbReference type="InterPro" id="IPR004099">
    <property type="entry name" value="Pyr_nucl-diS_OxRdtase_dimer"/>
</dbReference>
<dbReference type="PANTHER" id="PTHR43014:SF5">
    <property type="entry name" value="GLUTATHIONE REDUCTASE (NADPH)"/>
    <property type="match status" value="1"/>
</dbReference>
<reference evidence="7 8" key="1">
    <citation type="submission" date="2017-01" db="EMBL/GenBank/DDBJ databases">
        <title>The complete genome sequence of a sulfur-oxidizing marine bacterium Thioclava sp. 25B10_4T.</title>
        <authorList>
            <person name="Liu Y."/>
            <person name="Lai Q."/>
            <person name="Shao Z."/>
        </authorList>
    </citation>
    <scope>NUCLEOTIDE SEQUENCE [LARGE SCALE GENOMIC DNA]</scope>
    <source>
        <strain evidence="7 8">25B10_4</strain>
        <plasmid evidence="7 8">unnamed1</plasmid>
    </source>
</reference>
<feature type="domain" description="Pyridine nucleotide-disulphide oxidoreductase dimerisation" evidence="5">
    <location>
        <begin position="341"/>
        <end position="442"/>
    </location>
</feature>
<keyword evidence="7" id="KW-0614">Plasmid</keyword>
<dbReference type="InterPro" id="IPR036188">
    <property type="entry name" value="FAD/NAD-bd_sf"/>
</dbReference>
<dbReference type="InterPro" id="IPR016156">
    <property type="entry name" value="FAD/NAD-linked_Rdtase_dimer_sf"/>
</dbReference>
<dbReference type="Proteomes" id="UP000185622">
    <property type="component" value="Plasmid unnamed1"/>
</dbReference>
<dbReference type="SUPFAM" id="SSF55424">
    <property type="entry name" value="FAD/NAD-linked reductases, dimerisation (C-terminal) domain"/>
    <property type="match status" value="1"/>
</dbReference>
<keyword evidence="3" id="KW-0285">Flavoprotein</keyword>
<comment type="cofactor">
    <cofactor evidence="1">
        <name>FAD</name>
        <dbReference type="ChEBI" id="CHEBI:57692"/>
    </cofactor>
</comment>
<dbReference type="SUPFAM" id="SSF51905">
    <property type="entry name" value="FAD/NAD(P)-binding domain"/>
    <property type="match status" value="1"/>
</dbReference>
<dbReference type="RefSeq" id="WP_075777373.1">
    <property type="nucleotide sequence ID" value="NZ_CP019438.1"/>
</dbReference>
<dbReference type="PANTHER" id="PTHR43014">
    <property type="entry name" value="MERCURIC REDUCTASE"/>
    <property type="match status" value="1"/>
</dbReference>
<accession>A0ABN4XJD9</accession>
<keyword evidence="4" id="KW-0274">FAD</keyword>
<evidence type="ECO:0000256" key="2">
    <source>
        <dbReference type="ARBA" id="ARBA00007532"/>
    </source>
</evidence>
<dbReference type="InterPro" id="IPR001100">
    <property type="entry name" value="Pyr_nuc-diS_OxRdtase"/>
</dbReference>
<feature type="domain" description="FAD/NAD(P)-binding" evidence="6">
    <location>
        <begin position="6"/>
        <end position="321"/>
    </location>
</feature>
<dbReference type="EMBL" id="CP019438">
    <property type="protein sequence ID" value="AQS50069.1"/>
    <property type="molecule type" value="Genomic_DNA"/>
</dbReference>
<dbReference type="Gene3D" id="3.30.390.30">
    <property type="match status" value="1"/>
</dbReference>
<comment type="similarity">
    <text evidence="2">Belongs to the class-I pyridine nucleotide-disulfide oxidoreductase family.</text>
</comment>